<evidence type="ECO:0000256" key="3">
    <source>
        <dbReference type="ARBA" id="ARBA00022946"/>
    </source>
</evidence>
<evidence type="ECO:0000256" key="5">
    <source>
        <dbReference type="ARBA" id="ARBA00023128"/>
    </source>
</evidence>
<dbReference type="GO" id="GO:0006412">
    <property type="term" value="P:translation"/>
    <property type="evidence" value="ECO:0007669"/>
    <property type="project" value="TreeGrafter"/>
</dbReference>
<evidence type="ECO:0000256" key="1">
    <source>
        <dbReference type="ARBA" id="ARBA00004173"/>
    </source>
</evidence>
<dbReference type="AlphaFoldDB" id="A0AAD6J6N9"/>
<evidence type="ECO:0000256" key="6">
    <source>
        <dbReference type="ARBA" id="ARBA00023274"/>
    </source>
</evidence>
<comment type="similarity">
    <text evidence="2">Belongs to the mitochondrion-specific ribosomal protein mL41 family.</text>
</comment>
<evidence type="ECO:0000256" key="4">
    <source>
        <dbReference type="ARBA" id="ARBA00022980"/>
    </source>
</evidence>
<keyword evidence="6" id="KW-0687">Ribonucleoprotein</keyword>
<organism evidence="8 9">
    <name type="scientific">Drechslerella dactyloides</name>
    <name type="common">Nematode-trapping fungus</name>
    <name type="synonym">Arthrobotrys dactyloides</name>
    <dbReference type="NCBI Taxonomy" id="74499"/>
    <lineage>
        <taxon>Eukaryota</taxon>
        <taxon>Fungi</taxon>
        <taxon>Dikarya</taxon>
        <taxon>Ascomycota</taxon>
        <taxon>Pezizomycotina</taxon>
        <taxon>Orbiliomycetes</taxon>
        <taxon>Orbiliales</taxon>
        <taxon>Orbiliaceae</taxon>
        <taxon>Drechslerella</taxon>
    </lineage>
</organism>
<dbReference type="GO" id="GO:0003735">
    <property type="term" value="F:structural constituent of ribosome"/>
    <property type="evidence" value="ECO:0007669"/>
    <property type="project" value="InterPro"/>
</dbReference>
<name>A0AAD6J6N9_DREDA</name>
<evidence type="ECO:0000256" key="7">
    <source>
        <dbReference type="SAM" id="MobiDB-lite"/>
    </source>
</evidence>
<gene>
    <name evidence="8" type="ORF">Dda_0521</name>
</gene>
<dbReference type="PANTHER" id="PTHR21338:SF0">
    <property type="entry name" value="LARGE RIBOSOMAL SUBUNIT PROTEIN ML41"/>
    <property type="match status" value="1"/>
</dbReference>
<keyword evidence="5" id="KW-0496">Mitochondrion</keyword>
<dbReference type="EMBL" id="JAQGDS010000001">
    <property type="protein sequence ID" value="KAJ6264375.1"/>
    <property type="molecule type" value="Genomic_DNA"/>
</dbReference>
<comment type="caution">
    <text evidence="8">The sequence shown here is derived from an EMBL/GenBank/DDBJ whole genome shotgun (WGS) entry which is preliminary data.</text>
</comment>
<sequence length="171" mass="18870">MAFALTLSYLPRNRIRKSTRNLYNFTSRQRQAEAGSPRHPSTDTPPASHPSTNRTPSAAAPATMVAPTRALCLMMGGTKGGIKRLPLTPKQVNGGYYKGTGSGSMGRHTKYGGYILDRRKMRNYVVPDLGDFKLTPFVTMKLEPSKGKFGKEGPMSGEAYLERWKRMNGVN</sequence>
<keyword evidence="3" id="KW-0809">Transit peptide</keyword>
<feature type="region of interest" description="Disordered" evidence="7">
    <location>
        <begin position="27"/>
        <end position="61"/>
    </location>
</feature>
<proteinExistence type="inferred from homology"/>
<keyword evidence="9" id="KW-1185">Reference proteome</keyword>
<comment type="subcellular location">
    <subcellularLocation>
        <location evidence="1">Mitochondrion</location>
    </subcellularLocation>
</comment>
<reference evidence="8" key="1">
    <citation type="submission" date="2023-01" db="EMBL/GenBank/DDBJ databases">
        <title>The chitinases involved in constricting ring structure development in the nematode-trapping fungus Drechslerella dactyloides.</title>
        <authorList>
            <person name="Wang R."/>
            <person name="Zhang L."/>
            <person name="Tang P."/>
            <person name="Li S."/>
            <person name="Liang L."/>
        </authorList>
    </citation>
    <scope>NUCLEOTIDE SEQUENCE</scope>
    <source>
        <strain evidence="8">YMF1.00031</strain>
    </source>
</reference>
<feature type="compositionally biased region" description="Polar residues" evidence="7">
    <location>
        <begin position="42"/>
        <end position="56"/>
    </location>
</feature>
<accession>A0AAD6J6N9</accession>
<dbReference type="Pfam" id="PF09809">
    <property type="entry name" value="MRP-L27"/>
    <property type="match status" value="1"/>
</dbReference>
<dbReference type="PANTHER" id="PTHR21338">
    <property type="entry name" value="MITOCHONDRIAL RIBOSOMAL PROTEIN L41"/>
    <property type="match status" value="1"/>
</dbReference>
<dbReference type="InterPro" id="IPR019189">
    <property type="entry name" value="Ribosomal_mL41"/>
</dbReference>
<dbReference type="GO" id="GO:0005762">
    <property type="term" value="C:mitochondrial large ribosomal subunit"/>
    <property type="evidence" value="ECO:0007669"/>
    <property type="project" value="InterPro"/>
</dbReference>
<dbReference type="Proteomes" id="UP001221413">
    <property type="component" value="Unassembled WGS sequence"/>
</dbReference>
<evidence type="ECO:0000313" key="8">
    <source>
        <dbReference type="EMBL" id="KAJ6264375.1"/>
    </source>
</evidence>
<evidence type="ECO:0000256" key="2">
    <source>
        <dbReference type="ARBA" id="ARBA00010152"/>
    </source>
</evidence>
<keyword evidence="4 8" id="KW-0689">Ribosomal protein</keyword>
<protein>
    <submittedName>
        <fullName evidence="8">54S ribosomal protein L27</fullName>
    </submittedName>
</protein>
<evidence type="ECO:0000313" key="9">
    <source>
        <dbReference type="Proteomes" id="UP001221413"/>
    </source>
</evidence>